<dbReference type="GO" id="GO:0016020">
    <property type="term" value="C:membrane"/>
    <property type="evidence" value="ECO:0007669"/>
    <property type="project" value="TreeGrafter"/>
</dbReference>
<dbReference type="PANTHER" id="PTHR20991:SF0">
    <property type="entry name" value="PROTEIN PTHB1"/>
    <property type="match status" value="1"/>
</dbReference>
<evidence type="ECO:0000256" key="1">
    <source>
        <dbReference type="SAM" id="MobiDB-lite"/>
    </source>
</evidence>
<keyword evidence="5" id="KW-1185">Reference proteome</keyword>
<dbReference type="GO" id="GO:0060271">
    <property type="term" value="P:cilium assembly"/>
    <property type="evidence" value="ECO:0007669"/>
    <property type="project" value="TreeGrafter"/>
</dbReference>
<reference evidence="5" key="1">
    <citation type="submission" date="2003-08" db="EMBL/GenBank/DDBJ databases">
        <authorList>
            <person name="Birren B."/>
            <person name="Nusbaum C."/>
            <person name="Abebe A."/>
            <person name="Abouelleil A."/>
            <person name="Adekoya E."/>
            <person name="Ait-zahra M."/>
            <person name="Allen N."/>
            <person name="Allen T."/>
            <person name="An P."/>
            <person name="Anderson M."/>
            <person name="Anderson S."/>
            <person name="Arachchi H."/>
            <person name="Armbruster J."/>
            <person name="Bachantsang P."/>
            <person name="Baldwin J."/>
            <person name="Barry A."/>
            <person name="Bayul T."/>
            <person name="Blitshsteyn B."/>
            <person name="Bloom T."/>
            <person name="Blye J."/>
            <person name="Boguslavskiy L."/>
            <person name="Borowsky M."/>
            <person name="Boukhgalter B."/>
            <person name="Brunache A."/>
            <person name="Butler J."/>
            <person name="Calixte N."/>
            <person name="Calvo S."/>
            <person name="Camarata J."/>
            <person name="Campo K."/>
            <person name="Chang J."/>
            <person name="Cheshatsang Y."/>
            <person name="Citroen M."/>
            <person name="Collymore A."/>
            <person name="Considine T."/>
            <person name="Cook A."/>
            <person name="Cooke P."/>
            <person name="Corum B."/>
            <person name="Cuomo C."/>
            <person name="David R."/>
            <person name="Dawoe T."/>
            <person name="Degray S."/>
            <person name="Dodge S."/>
            <person name="Dooley K."/>
            <person name="Dorje P."/>
            <person name="Dorjee K."/>
            <person name="Dorris L."/>
            <person name="Duffey N."/>
            <person name="Dupes A."/>
            <person name="Elkins T."/>
            <person name="Engels R."/>
            <person name="Erickson J."/>
            <person name="Farina A."/>
            <person name="Faro S."/>
            <person name="Ferreira P."/>
            <person name="Fischer H."/>
            <person name="Fitzgerald M."/>
            <person name="Foley K."/>
            <person name="Gage D."/>
            <person name="Galagan J."/>
            <person name="Gearin G."/>
            <person name="Gnerre S."/>
            <person name="Gnirke A."/>
            <person name="Goyette A."/>
            <person name="Graham J."/>
            <person name="Grandbois E."/>
            <person name="Gyaltsen K."/>
            <person name="Hafez N."/>
            <person name="Hagopian D."/>
            <person name="Hagos B."/>
            <person name="Hall J."/>
            <person name="Hatcher B."/>
            <person name="Heller A."/>
            <person name="Higgins H."/>
            <person name="Honan T."/>
            <person name="Horn A."/>
            <person name="Houde N."/>
            <person name="Hughes L."/>
            <person name="Hulme W."/>
            <person name="Husby E."/>
            <person name="Iliev I."/>
            <person name="Jaffe D."/>
            <person name="Jones C."/>
            <person name="Kamal M."/>
            <person name="Kamat A."/>
            <person name="Kamvysselis M."/>
            <person name="Karlsson E."/>
            <person name="Kells C."/>
            <person name="Kieu A."/>
            <person name="Kisner P."/>
            <person name="Kodira C."/>
            <person name="Kulbokas E."/>
            <person name="Labutti K."/>
            <person name="Lama D."/>
            <person name="Landers T."/>
            <person name="Leger J."/>
            <person name="Levine S."/>
            <person name="Lewis D."/>
            <person name="Lewis T."/>
            <person name="Lindblad-toh K."/>
            <person name="Liu X."/>
            <person name="Lokyitsang T."/>
            <person name="Lokyitsang Y."/>
            <person name="Lucien O."/>
            <person name="Lui A."/>
            <person name="Ma L.J."/>
            <person name="Mabbitt R."/>
            <person name="Macdonald J."/>
            <person name="Maclean C."/>
            <person name="Major J."/>
            <person name="Manning J."/>
            <person name="Marabella R."/>
            <person name="Maru K."/>
            <person name="Matthews C."/>
            <person name="Mauceli E."/>
            <person name="Mccarthy M."/>
            <person name="Mcdonough S."/>
            <person name="Mcghee T."/>
            <person name="Meldrim J."/>
            <person name="Meneus L."/>
            <person name="Mesirov J."/>
            <person name="Mihalev A."/>
            <person name="Mihova T."/>
            <person name="Mikkelsen T."/>
            <person name="Mlenga V."/>
            <person name="Moru K."/>
            <person name="Mozes J."/>
            <person name="Mulrain L."/>
            <person name="Munson G."/>
            <person name="Naylor J."/>
            <person name="Newes C."/>
            <person name="Nguyen C."/>
            <person name="Nguyen N."/>
            <person name="Nguyen T."/>
            <person name="Nicol R."/>
            <person name="Nielsen C."/>
            <person name="Nizzari M."/>
            <person name="Norbu C."/>
            <person name="Norbu N."/>
            <person name="O'donnell P."/>
            <person name="Okoawo O."/>
            <person name="O'leary S."/>
            <person name="Omotosho B."/>
            <person name="O'neill K."/>
            <person name="Osman S."/>
            <person name="Parker S."/>
            <person name="Perrin D."/>
            <person name="Phunkhang P."/>
            <person name="Piqani B."/>
            <person name="Purcell S."/>
            <person name="Rachupka T."/>
            <person name="Ramasamy U."/>
            <person name="Rameau R."/>
            <person name="Ray V."/>
            <person name="Raymond C."/>
            <person name="Retta R."/>
            <person name="Richardson S."/>
            <person name="Rise C."/>
            <person name="Rodriguez J."/>
            <person name="Rogers J."/>
            <person name="Rogov P."/>
            <person name="Rutman M."/>
            <person name="Schupbach R."/>
            <person name="Seaman C."/>
            <person name="Settipalli S."/>
            <person name="Sharpe T."/>
            <person name="Sheridan J."/>
            <person name="Sherpa N."/>
            <person name="Shi J."/>
            <person name="Smirnov S."/>
            <person name="Smith C."/>
            <person name="Sougnez C."/>
            <person name="Spencer B."/>
            <person name="Stalker J."/>
            <person name="Stange-thomann N."/>
            <person name="Stavropoulos S."/>
            <person name="Stetson K."/>
            <person name="Stone C."/>
            <person name="Stone S."/>
            <person name="Stubbs M."/>
            <person name="Talamas J."/>
            <person name="Tchuinga P."/>
            <person name="Tenzing P."/>
            <person name="Tesfaye S."/>
            <person name="Theodore J."/>
            <person name="Thoulutsang Y."/>
            <person name="Topham K."/>
            <person name="Towey S."/>
            <person name="Tsamla T."/>
            <person name="Tsomo N."/>
            <person name="Vallee D."/>
            <person name="Vassiliev H."/>
            <person name="Venkataraman V."/>
            <person name="Vinson J."/>
            <person name="Vo A."/>
            <person name="Wade C."/>
            <person name="Wang S."/>
            <person name="Wangchuk T."/>
            <person name="Wangdi T."/>
            <person name="Whittaker C."/>
            <person name="Wilkinson J."/>
            <person name="Wu Y."/>
            <person name="Wyman D."/>
            <person name="Yadav S."/>
            <person name="Yang S."/>
            <person name="Yang X."/>
            <person name="Yeager S."/>
            <person name="Yee E."/>
            <person name="Young G."/>
            <person name="Zainoun J."/>
            <person name="Zembeck L."/>
            <person name="Zimmer A."/>
            <person name="Zody M."/>
            <person name="Lander E."/>
        </authorList>
    </citation>
    <scope>NUCLEOTIDE SEQUENCE [LARGE SCALE GENOMIC DNA]</scope>
</reference>
<reference evidence="4" key="2">
    <citation type="submission" date="2025-08" db="UniProtKB">
        <authorList>
            <consortium name="Ensembl"/>
        </authorList>
    </citation>
    <scope>IDENTIFICATION</scope>
</reference>
<feature type="region of interest" description="Disordered" evidence="1">
    <location>
        <begin position="91"/>
        <end position="113"/>
    </location>
</feature>
<reference evidence="4" key="3">
    <citation type="submission" date="2025-09" db="UniProtKB">
        <authorList>
            <consortium name="Ensembl"/>
        </authorList>
    </citation>
    <scope>IDENTIFICATION</scope>
</reference>
<evidence type="ECO:0000256" key="2">
    <source>
        <dbReference type="SAM" id="SignalP"/>
    </source>
</evidence>
<organism evidence="4 5">
    <name type="scientific">Ciona savignyi</name>
    <name type="common">Pacific transparent sea squirt</name>
    <dbReference type="NCBI Taxonomy" id="51511"/>
    <lineage>
        <taxon>Eukaryota</taxon>
        <taxon>Metazoa</taxon>
        <taxon>Chordata</taxon>
        <taxon>Tunicata</taxon>
        <taxon>Ascidiacea</taxon>
        <taxon>Phlebobranchia</taxon>
        <taxon>Cionidae</taxon>
        <taxon>Ciona</taxon>
    </lineage>
</organism>
<evidence type="ECO:0000259" key="3">
    <source>
        <dbReference type="Pfam" id="PF23339"/>
    </source>
</evidence>
<evidence type="ECO:0000313" key="5">
    <source>
        <dbReference type="Proteomes" id="UP000007875"/>
    </source>
</evidence>
<feature type="domain" description="PTHB1 C-terminal helix bundle" evidence="3">
    <location>
        <begin position="15"/>
        <end position="85"/>
    </location>
</feature>
<dbReference type="AlphaFoldDB" id="H2YQG8"/>
<dbReference type="Pfam" id="PF23339">
    <property type="entry name" value="PTHB1_CtH"/>
    <property type="match status" value="1"/>
</dbReference>
<protein>
    <recommendedName>
        <fullName evidence="3">PTHB1 C-terminal helix bundle domain-containing protein</fullName>
    </recommendedName>
</protein>
<name>H2YQG8_CIOSA</name>
<feature type="signal peptide" evidence="2">
    <location>
        <begin position="1"/>
        <end position="18"/>
    </location>
</feature>
<feature type="chain" id="PRO_5003577958" description="PTHB1 C-terminal helix bundle domain-containing protein" evidence="2">
    <location>
        <begin position="19"/>
        <end position="223"/>
    </location>
</feature>
<feature type="compositionally biased region" description="Basic and acidic residues" evidence="1">
    <location>
        <begin position="103"/>
        <end position="112"/>
    </location>
</feature>
<dbReference type="PANTHER" id="PTHR20991">
    <property type="entry name" value="PARATHYROID HORMONE-RESPONSIVE B1 GENE"/>
    <property type="match status" value="1"/>
</dbReference>
<dbReference type="Ensembl" id="ENSCSAVT00000007675.1">
    <property type="protein sequence ID" value="ENSCSAVP00000007576.1"/>
    <property type="gene ID" value="ENSCSAVG00000004527.1"/>
</dbReference>
<dbReference type="HOGENOM" id="CLU_1239772_0_0_1"/>
<dbReference type="STRING" id="51511.ENSCSAVP00000007576"/>
<dbReference type="InParanoid" id="H2YQG8"/>
<evidence type="ECO:0000313" key="4">
    <source>
        <dbReference type="Ensembl" id="ENSCSAVP00000007576.1"/>
    </source>
</evidence>
<dbReference type="Proteomes" id="UP000007875">
    <property type="component" value="Unassembled WGS sequence"/>
</dbReference>
<sequence>MLLVLLTTLHHHLPPTDAHLMRSAFCCAHTHTGPNVPGWEEMVEVSMTSLLKLLGNRDNSATTNDLKFPESTKKLKKKISMVVDRMGKGGRLSNHRNLTDIPGSKERGKESEEFADDITTDDITTDDITADDITANDITADVYNGMDSLKGGFPTVEIRTPETNGFDHRYTDHKSGIYAGKAPTIPSGNIEENDAPKYDTTHSSDSLNEIESPAFYDDYSLLT</sequence>
<keyword evidence="2" id="KW-0732">Signal</keyword>
<dbReference type="InterPro" id="IPR026511">
    <property type="entry name" value="PTHB1"/>
</dbReference>
<dbReference type="GO" id="GO:0034464">
    <property type="term" value="C:BBSome"/>
    <property type="evidence" value="ECO:0007669"/>
    <property type="project" value="InterPro"/>
</dbReference>
<dbReference type="InterPro" id="IPR055364">
    <property type="entry name" value="PTHB1_CtH_dom"/>
</dbReference>
<proteinExistence type="predicted"/>
<accession>H2YQG8</accession>
<feature type="region of interest" description="Disordered" evidence="1">
    <location>
        <begin position="182"/>
        <end position="210"/>
    </location>
</feature>